<feature type="region of interest" description="Disordered" evidence="1">
    <location>
        <begin position="705"/>
        <end position="724"/>
    </location>
</feature>
<gene>
    <name evidence="2" type="ORF">F2Q69_00015668</name>
</gene>
<accession>A0A8S9QP73</accession>
<proteinExistence type="predicted"/>
<name>A0A8S9QP73_BRACR</name>
<dbReference type="PANTHER" id="PTHR35746:SF1">
    <property type="entry name" value="PENTATRICOPEPTIDE REPEAT (PPR) SUPERFAMILY PROTEIN"/>
    <property type="match status" value="1"/>
</dbReference>
<feature type="region of interest" description="Disordered" evidence="1">
    <location>
        <begin position="336"/>
        <end position="356"/>
    </location>
</feature>
<dbReference type="PANTHER" id="PTHR35746">
    <property type="entry name" value="PENTATRICOPEPTIDE REPEAT (PPR) SUPERFAMILY PROTEIN"/>
    <property type="match status" value="1"/>
</dbReference>
<sequence length="759" mass="82800">MDSQDHINTPHSPGGKSNGAHHVCTKCGWNYPNPHPSAKNRRSHKKICGTIKGFEIPDSEMPKQNLDLQEDPCLDDEQKLPSPRVVEKADERIGEEDVFADAVSEFSRSDSFKEKEETATNCIAKNPGVLFIKIHFNNFMNYQTSRLSYYPGETQPGNKSPEVVQESCEVPPVEVLDNFPKSVEAASGNQQGGEPFIEGHSMPFVTLNDSSQRAQVIEGGGDTISNVGLETDCKEDLPDESESKLASALGKRKDIFDPSWNDEVIYSDLEGPHGFAFEEMSMIHPGEAEYTVVSDDNVPVNTSSVGTNADQVISTKQSSCDDIPFTENADVSLDGTKHEEVESNLPEGEECETDTRSKAENVGISIGTEVSSSDKLLLEDKAEPQGQTAVEIPSGDNLVIAKAGPEDIIMKAEEGESSSFGVSQETVESEIASLPEVVPIVADSNADMSRSDLTGHESKLIQANLVTEENSPKSKLISESSCDVQHYVSVAMEGDDQKKSSPETSIDSILEIGAETCDEARIEQLVEESSFIRVSDPLSNFATDESAQTANNQKLVESGRTEFNRVVGGLGVIQANEIDSDVLKAHNLYAEVPVTIESNDLRDFGRLQNLSEAHIRSLVSSPLVTRNNNTYNAFASTSGLSENGSQSSSLAVALSENQEITMEKTAKDQHVPLKNLLSEARSPRLAAAAAEAKSNIPRVSSILLDQETSPEEGGRWPERREVSEEWKSPAKYPVELKREERKVKGRPFWVPFVCCSSVK</sequence>
<organism evidence="2 3">
    <name type="scientific">Brassica cretica</name>
    <name type="common">Mustard</name>
    <dbReference type="NCBI Taxonomy" id="69181"/>
    <lineage>
        <taxon>Eukaryota</taxon>
        <taxon>Viridiplantae</taxon>
        <taxon>Streptophyta</taxon>
        <taxon>Embryophyta</taxon>
        <taxon>Tracheophyta</taxon>
        <taxon>Spermatophyta</taxon>
        <taxon>Magnoliopsida</taxon>
        <taxon>eudicotyledons</taxon>
        <taxon>Gunneridae</taxon>
        <taxon>Pentapetalae</taxon>
        <taxon>rosids</taxon>
        <taxon>malvids</taxon>
        <taxon>Brassicales</taxon>
        <taxon>Brassicaceae</taxon>
        <taxon>Brassiceae</taxon>
        <taxon>Brassica</taxon>
    </lineage>
</organism>
<evidence type="ECO:0000313" key="3">
    <source>
        <dbReference type="Proteomes" id="UP000712600"/>
    </source>
</evidence>
<dbReference type="EMBL" id="QGKX02000996">
    <property type="protein sequence ID" value="KAF3554876.1"/>
    <property type="molecule type" value="Genomic_DNA"/>
</dbReference>
<protein>
    <submittedName>
        <fullName evidence="2">Uncharacterized protein</fullName>
    </submittedName>
</protein>
<evidence type="ECO:0000313" key="2">
    <source>
        <dbReference type="EMBL" id="KAF3554876.1"/>
    </source>
</evidence>
<reference evidence="2" key="1">
    <citation type="submission" date="2019-12" db="EMBL/GenBank/DDBJ databases">
        <title>Genome sequencing and annotation of Brassica cretica.</title>
        <authorList>
            <person name="Studholme D.J."/>
            <person name="Sarris P."/>
        </authorList>
    </citation>
    <scope>NUCLEOTIDE SEQUENCE</scope>
    <source>
        <strain evidence="2">PFS-109/04</strain>
        <tissue evidence="2">Leaf</tissue>
    </source>
</reference>
<dbReference type="AlphaFoldDB" id="A0A8S9QP73"/>
<comment type="caution">
    <text evidence="2">The sequence shown here is derived from an EMBL/GenBank/DDBJ whole genome shotgun (WGS) entry which is preliminary data.</text>
</comment>
<dbReference type="Proteomes" id="UP000712600">
    <property type="component" value="Unassembled WGS sequence"/>
</dbReference>
<evidence type="ECO:0000256" key="1">
    <source>
        <dbReference type="SAM" id="MobiDB-lite"/>
    </source>
</evidence>
<feature type="compositionally biased region" description="Basic and acidic residues" evidence="1">
    <location>
        <begin position="712"/>
        <end position="724"/>
    </location>
</feature>